<proteinExistence type="predicted"/>
<gene>
    <name evidence="5" type="ORF">GFSPODELE1_LOCUS9867</name>
</gene>
<sequence>MAGLSPLDKRGGDPTMIGLWKLGREIGRGASESLGRVRIARHSKTGQYAAVKIVSKQFIVSSRMSLRDLGDDADRVLRDLEREIVVMKLIEHPNIMRLHDVWETSSDLYLILEYVEGGELFDYLCEKGKLPTIEASRLFQQIISAMHYCHQVNIAHRDLKPENILLDKDKNIKVADFGMAAAWHGQAQLLQTACGSPHYAAPEVINQLAYDGSLADIWSCGVILFALVAGRLPFNDEDSGQVLEAVRAGKYEMPTNIDPGAQDLISKMLVYDPTKRISMTDILQHPFCTRDPPTKSLACSGPQLDFPAGPIIDIDAVIFANIVALWPHVEAKTLNANLTCKGTTWEKGIYHLLLQYRVKHLEEYDEEEEQRFIERRKSKKQARKARRVRAEETQSFDFLDLPPREGPPTPRRAAQGGRETPATSEPRMMQPVSHSSPGMMEAPQSSAQSSSKVGPQSQNLSLNIPDVQDAQLQQFLKQVADTLNVIQQTPKTPFDPRSPASTARSPRTPLTLDLGQPFHGKETFGGLLPSRNVNTTRPLSIRRPADKENDNSFLSAEHAYTSRYEDDETPTRKSSLRTKNSTSPNSRPGRRVQIAEPTKLRRRNSPFGSPASSVFSAEGGSFASRSAPKRSWLGNIFGFRPATYQMVSTEDSHVTRQECKIILEEMGLSVILTQAEGMGILKCKLEESRDPNGVMVPVKAVKFRVEVHRPTTLQAIAGYKAALCIVMEKGAQSSFRLVYNRFRREWNLDTPSNGYTGATGRVSRDSSPIFPEDERFVEVAFEG</sequence>
<dbReference type="InterPro" id="IPR000719">
    <property type="entry name" value="Prot_kinase_dom"/>
</dbReference>
<feature type="domain" description="Protein kinase" evidence="4">
    <location>
        <begin position="20"/>
        <end position="288"/>
    </location>
</feature>
<dbReference type="PANTHER" id="PTHR24346:SF110">
    <property type="entry name" value="NON-SPECIFIC SERINE_THREONINE PROTEIN KINASE"/>
    <property type="match status" value="1"/>
</dbReference>
<dbReference type="SUPFAM" id="SSF56112">
    <property type="entry name" value="Protein kinase-like (PK-like)"/>
    <property type="match status" value="1"/>
</dbReference>
<feature type="region of interest" description="Disordered" evidence="3">
    <location>
        <begin position="489"/>
        <end position="614"/>
    </location>
</feature>
<dbReference type="PROSITE" id="PS00108">
    <property type="entry name" value="PROTEIN_KINASE_ST"/>
    <property type="match status" value="1"/>
</dbReference>
<accession>A0ABP1E5Z1</accession>
<organism evidence="5 6">
    <name type="scientific">Somion occarium</name>
    <dbReference type="NCBI Taxonomy" id="3059160"/>
    <lineage>
        <taxon>Eukaryota</taxon>
        <taxon>Fungi</taxon>
        <taxon>Dikarya</taxon>
        <taxon>Basidiomycota</taxon>
        <taxon>Agaricomycotina</taxon>
        <taxon>Agaricomycetes</taxon>
        <taxon>Polyporales</taxon>
        <taxon>Cerrenaceae</taxon>
        <taxon>Somion</taxon>
    </lineage>
</organism>
<evidence type="ECO:0000256" key="3">
    <source>
        <dbReference type="SAM" id="MobiDB-lite"/>
    </source>
</evidence>
<dbReference type="PROSITE" id="PS50011">
    <property type="entry name" value="PROTEIN_KINASE_DOM"/>
    <property type="match status" value="1"/>
</dbReference>
<feature type="region of interest" description="Disordered" evidence="3">
    <location>
        <begin position="365"/>
        <end position="461"/>
    </location>
</feature>
<feature type="compositionally biased region" description="Polar residues" evidence="3">
    <location>
        <begin position="443"/>
        <end position="461"/>
    </location>
</feature>
<dbReference type="Gene3D" id="1.10.510.10">
    <property type="entry name" value="Transferase(Phosphotransferase) domain 1"/>
    <property type="match status" value="1"/>
</dbReference>
<name>A0ABP1E5Z1_9APHY</name>
<keyword evidence="6" id="KW-1185">Reference proteome</keyword>
<keyword evidence="1" id="KW-0547">Nucleotide-binding</keyword>
<dbReference type="InterPro" id="IPR011009">
    <property type="entry name" value="Kinase-like_dom_sf"/>
</dbReference>
<evidence type="ECO:0000256" key="1">
    <source>
        <dbReference type="ARBA" id="ARBA00022741"/>
    </source>
</evidence>
<evidence type="ECO:0000313" key="6">
    <source>
        <dbReference type="Proteomes" id="UP001497453"/>
    </source>
</evidence>
<dbReference type="Proteomes" id="UP001497453">
    <property type="component" value="Chromosome 8"/>
</dbReference>
<evidence type="ECO:0000313" key="5">
    <source>
        <dbReference type="EMBL" id="CAL1714657.1"/>
    </source>
</evidence>
<dbReference type="PANTHER" id="PTHR24346">
    <property type="entry name" value="MAP/MICROTUBULE AFFINITY-REGULATING KINASE"/>
    <property type="match status" value="1"/>
</dbReference>
<protein>
    <recommendedName>
        <fullName evidence="4">Protein kinase domain-containing protein</fullName>
    </recommendedName>
</protein>
<keyword evidence="2" id="KW-0067">ATP-binding</keyword>
<dbReference type="SMART" id="SM00220">
    <property type="entry name" value="S_TKc"/>
    <property type="match status" value="1"/>
</dbReference>
<evidence type="ECO:0000256" key="2">
    <source>
        <dbReference type="ARBA" id="ARBA00022840"/>
    </source>
</evidence>
<dbReference type="Pfam" id="PF00069">
    <property type="entry name" value="Pkinase"/>
    <property type="match status" value="1"/>
</dbReference>
<evidence type="ECO:0000259" key="4">
    <source>
        <dbReference type="PROSITE" id="PS50011"/>
    </source>
</evidence>
<dbReference type="EMBL" id="OZ037951">
    <property type="protein sequence ID" value="CAL1714657.1"/>
    <property type="molecule type" value="Genomic_DNA"/>
</dbReference>
<feature type="compositionally biased region" description="Polar residues" evidence="3">
    <location>
        <begin position="577"/>
        <end position="586"/>
    </location>
</feature>
<feature type="compositionally biased region" description="Basic residues" evidence="3">
    <location>
        <begin position="376"/>
        <end position="387"/>
    </location>
</feature>
<dbReference type="InterPro" id="IPR008271">
    <property type="entry name" value="Ser/Thr_kinase_AS"/>
</dbReference>
<reference evidence="6" key="1">
    <citation type="submission" date="2024-04" db="EMBL/GenBank/DDBJ databases">
        <authorList>
            <person name="Shaw F."/>
            <person name="Minotto A."/>
        </authorList>
    </citation>
    <scope>NUCLEOTIDE SEQUENCE [LARGE SCALE GENOMIC DNA]</scope>
</reference>